<dbReference type="EMBL" id="BART01031761">
    <property type="protein sequence ID" value="GAH17213.1"/>
    <property type="molecule type" value="Genomic_DNA"/>
</dbReference>
<sequence length="30" mass="3443">LNGVTFDEKCPRWTGGNHLGSQHYSRRARV</sequence>
<proteinExistence type="predicted"/>
<accession>X1F8U9</accession>
<dbReference type="AlphaFoldDB" id="X1F8U9"/>
<feature type="non-terminal residue" evidence="1">
    <location>
        <position position="1"/>
    </location>
</feature>
<name>X1F8U9_9ZZZZ</name>
<comment type="caution">
    <text evidence="1">The sequence shown here is derived from an EMBL/GenBank/DDBJ whole genome shotgun (WGS) entry which is preliminary data.</text>
</comment>
<reference evidence="1" key="1">
    <citation type="journal article" date="2014" name="Front. Microbiol.">
        <title>High frequency of phylogenetically diverse reductive dehalogenase-homologous genes in deep subseafloor sedimentary metagenomes.</title>
        <authorList>
            <person name="Kawai M."/>
            <person name="Futagami T."/>
            <person name="Toyoda A."/>
            <person name="Takaki Y."/>
            <person name="Nishi S."/>
            <person name="Hori S."/>
            <person name="Arai W."/>
            <person name="Tsubouchi T."/>
            <person name="Morono Y."/>
            <person name="Uchiyama I."/>
            <person name="Ito T."/>
            <person name="Fujiyama A."/>
            <person name="Inagaki F."/>
            <person name="Takami H."/>
        </authorList>
    </citation>
    <scope>NUCLEOTIDE SEQUENCE</scope>
    <source>
        <strain evidence="1">Expedition CK06-06</strain>
    </source>
</reference>
<evidence type="ECO:0000313" key="1">
    <source>
        <dbReference type="EMBL" id="GAH17213.1"/>
    </source>
</evidence>
<gene>
    <name evidence="1" type="ORF">S01H4_55092</name>
</gene>
<organism evidence="1">
    <name type="scientific">marine sediment metagenome</name>
    <dbReference type="NCBI Taxonomy" id="412755"/>
    <lineage>
        <taxon>unclassified sequences</taxon>
        <taxon>metagenomes</taxon>
        <taxon>ecological metagenomes</taxon>
    </lineage>
</organism>
<protein>
    <submittedName>
        <fullName evidence="1">Uncharacterized protein</fullName>
    </submittedName>
</protein>